<organism evidence="3 4">
    <name type="scientific">Clostridium thermosuccinogenes</name>
    <dbReference type="NCBI Taxonomy" id="84032"/>
    <lineage>
        <taxon>Bacteria</taxon>
        <taxon>Bacillati</taxon>
        <taxon>Bacillota</taxon>
        <taxon>Clostridia</taxon>
        <taxon>Eubacteriales</taxon>
        <taxon>Clostridiaceae</taxon>
        <taxon>Clostridium</taxon>
    </lineage>
</organism>
<evidence type="ECO:0000313" key="4">
    <source>
        <dbReference type="Proteomes" id="UP000236151"/>
    </source>
</evidence>
<dbReference type="Pfam" id="PF13555">
    <property type="entry name" value="AAA_29"/>
    <property type="match status" value="1"/>
</dbReference>
<dbReference type="Proteomes" id="UP000236151">
    <property type="component" value="Unassembled WGS sequence"/>
</dbReference>
<dbReference type="EMBL" id="NIOJ01000087">
    <property type="protein sequence ID" value="PNT94842.1"/>
    <property type="molecule type" value="Genomic_DNA"/>
</dbReference>
<dbReference type="PANTHER" id="PTHR32182">
    <property type="entry name" value="DNA REPLICATION AND REPAIR PROTEIN RECF"/>
    <property type="match status" value="1"/>
</dbReference>
<gene>
    <name evidence="3" type="ORF">CDQ84_18220</name>
</gene>
<reference evidence="4" key="1">
    <citation type="submission" date="2017-06" db="EMBL/GenBank/DDBJ databases">
        <title>Investigating the central metabolism of Clostridium thermosuccinogenes.</title>
        <authorList>
            <person name="Koendjbiharie J.G."/>
            <person name="Van Kranenburg R."/>
            <person name="Vriesendorp B."/>
        </authorList>
    </citation>
    <scope>NUCLEOTIDE SEQUENCE [LARGE SCALE GENOMIC DNA]</scope>
    <source>
        <strain evidence="4">DSM 5806</strain>
    </source>
</reference>
<feature type="compositionally biased region" description="Basic and acidic residues" evidence="2">
    <location>
        <begin position="819"/>
        <end position="835"/>
    </location>
</feature>
<dbReference type="GO" id="GO:0006302">
    <property type="term" value="P:double-strand break repair"/>
    <property type="evidence" value="ECO:0007669"/>
    <property type="project" value="TreeGrafter"/>
</dbReference>
<dbReference type="PANTHER" id="PTHR32182:SF0">
    <property type="entry name" value="DNA REPLICATION AND REPAIR PROTEIN RECF"/>
    <property type="match status" value="1"/>
</dbReference>
<evidence type="ECO:0000256" key="1">
    <source>
        <dbReference type="SAM" id="Coils"/>
    </source>
</evidence>
<dbReference type="AlphaFoldDB" id="A0A2K2F7T9"/>
<keyword evidence="1" id="KW-0175">Coiled coil</keyword>
<dbReference type="InterPro" id="IPR027417">
    <property type="entry name" value="P-loop_NTPase"/>
</dbReference>
<feature type="coiled-coil region" evidence="1">
    <location>
        <begin position="278"/>
        <end position="363"/>
    </location>
</feature>
<dbReference type="Gene3D" id="3.40.50.300">
    <property type="entry name" value="P-loop containing nucleotide triphosphate hydrolases"/>
    <property type="match status" value="2"/>
</dbReference>
<dbReference type="RefSeq" id="WP_103083164.1">
    <property type="nucleotide sequence ID" value="NZ_CP021850.1"/>
</dbReference>
<proteinExistence type="predicted"/>
<sequence>MKLLKKLLLINWHYFNFELVEFDRINFLTGKNASGKTTMIDAIQLLLLGDANGRHFFNKAANEKSSRSLKGYLRGELGDDGAGGFRYLREGRFTSYIACEFFDDQKKSSFTMGVVFDCYEDGTDEHRFFVLDSEIPGNHFVVNNIPMSYKDLRSYVNKNYRKGRFDFPDSDRGFQDILRGKLGGLKTKYFSLFKKAVSFTPITDIETFITEYVCDVKNPVDITLMQDNIRYYKRLEYESELMESRIKALKGISDKYSAYLEEKQRLDIQSYIMDRARLQTIIDEKRRLQDEAEKLESELAALAARKSDLSARLSEMKLKKEKLTEEKYKSDIQNKLESLKKQKEELLEKIEVINRETDGLIQKLRRYGYEWREACARAAEIDTLSESDMTEQYKKEISDIKTYAEAVRSFSSELLNVSKDSMEKLQESEFAVKNEKVARFREAASFLRHSAFRQEERHRRETESLRKKLSELEKGIKSYDPRLISLKEDIEAELKKRYGKDIPVYILADLLEIKNPKWKNAIEAYLHTQKFYLIVEPRYFVDALKVYDSLKFKKEYYDFGLVDSGKLSHANVFAEKGSLAEEVVTENEYARRFVDYVMGKVIKCDRVEDLRNYSRSITDTCMLYQGYVARQLNPERWRYPFIGRNAIEEQIKNVRSTIEKTEAEAEACREIARLLSASANIAVINRNESEQYFQVISRGTQIPLLRKQLEEVINEMDKLDLSWLMRINEQIKKCEEEIQSLENEERSCIQETGRKSSQKENILSQLPLLTENEKAACRVVESNYDASWVAEKGEPRFLRELQSRKSAKEVMDNFSSQLERTRSQTAKKRDDLETARSDYNREYKMSYDIKQADNASYDKELSELSGIRLPEYKKKIIDAKEKAYQQFADDFLSKLKANIDTVKTQIEELNSALKESRWGNERYRFTISPKPEYKHYYDMITDEMLMEGYNLASQAFRDKHRDAIDELFRQITDVEAELSADARAELEKNIKRFTDYRTYLYFDLVVTDEEDRTQRLSRTLQKKSGGETQTPFYISVLASFAQLYRIQDPAYNRMRLIVFDEAFSKMDSERIRESIRLLRKFGFQCILSAPPEKIGDIAPLVDRNLCVIRDKTTSIIRAFDSRELTEESLDEL</sequence>
<name>A0A2K2F7T9_9CLOT</name>
<protein>
    <recommendedName>
        <fullName evidence="5">Cell division protein MukB</fullName>
    </recommendedName>
</protein>
<dbReference type="Pfam" id="PF13558">
    <property type="entry name" value="SbcC_Walker_B"/>
    <property type="match status" value="1"/>
</dbReference>
<evidence type="ECO:0000256" key="2">
    <source>
        <dbReference type="SAM" id="MobiDB-lite"/>
    </source>
</evidence>
<feature type="region of interest" description="Disordered" evidence="2">
    <location>
        <begin position="812"/>
        <end position="835"/>
    </location>
</feature>
<dbReference type="SUPFAM" id="SSF52540">
    <property type="entry name" value="P-loop containing nucleoside triphosphate hydrolases"/>
    <property type="match status" value="2"/>
</dbReference>
<evidence type="ECO:0008006" key="5">
    <source>
        <dbReference type="Google" id="ProtNLM"/>
    </source>
</evidence>
<keyword evidence="4" id="KW-1185">Reference proteome</keyword>
<accession>A0A2K2F7T9</accession>
<dbReference type="KEGG" id="cthd:CDO33_01680"/>
<evidence type="ECO:0000313" key="3">
    <source>
        <dbReference type="EMBL" id="PNT94842.1"/>
    </source>
</evidence>
<feature type="coiled-coil region" evidence="1">
    <location>
        <begin position="724"/>
        <end position="751"/>
    </location>
</feature>
<dbReference type="OrthoDB" id="174137at2"/>
<comment type="caution">
    <text evidence="3">The sequence shown here is derived from an EMBL/GenBank/DDBJ whole genome shotgun (WGS) entry which is preliminary data.</text>
</comment>
<feature type="coiled-coil region" evidence="1">
    <location>
        <begin position="644"/>
        <end position="671"/>
    </location>
</feature>
<dbReference type="GO" id="GO:0000731">
    <property type="term" value="P:DNA synthesis involved in DNA repair"/>
    <property type="evidence" value="ECO:0007669"/>
    <property type="project" value="TreeGrafter"/>
</dbReference>